<name>A0A8S3ZX34_9EUPU</name>
<protein>
    <recommendedName>
        <fullName evidence="6">G-protein coupled receptors family 1 profile domain-containing protein</fullName>
    </recommendedName>
</protein>
<keyword evidence="8" id="KW-1185">Reference proteome</keyword>
<dbReference type="InterPro" id="IPR052954">
    <property type="entry name" value="GPCR-Ligand_Int"/>
</dbReference>
<accession>A0A8S3ZX34</accession>
<dbReference type="SMART" id="SM01381">
    <property type="entry name" value="7TM_GPCR_Srsx"/>
    <property type="match status" value="1"/>
</dbReference>
<dbReference type="AlphaFoldDB" id="A0A8S3ZX34"/>
<keyword evidence="2 5" id="KW-0812">Transmembrane</keyword>
<dbReference type="CDD" id="cd14978">
    <property type="entry name" value="7tmA_FMRFamide_R-like"/>
    <property type="match status" value="1"/>
</dbReference>
<gene>
    <name evidence="7" type="ORF">CUNI_LOCUS19791</name>
</gene>
<feature type="transmembrane region" description="Helical" evidence="5">
    <location>
        <begin position="231"/>
        <end position="253"/>
    </location>
</feature>
<keyword evidence="4 5" id="KW-0472">Membrane</keyword>
<feature type="transmembrane region" description="Helical" evidence="5">
    <location>
        <begin position="58"/>
        <end position="79"/>
    </location>
</feature>
<organism evidence="7 8">
    <name type="scientific">Candidula unifasciata</name>
    <dbReference type="NCBI Taxonomy" id="100452"/>
    <lineage>
        <taxon>Eukaryota</taxon>
        <taxon>Metazoa</taxon>
        <taxon>Spiralia</taxon>
        <taxon>Lophotrochozoa</taxon>
        <taxon>Mollusca</taxon>
        <taxon>Gastropoda</taxon>
        <taxon>Heterobranchia</taxon>
        <taxon>Euthyneura</taxon>
        <taxon>Panpulmonata</taxon>
        <taxon>Eupulmonata</taxon>
        <taxon>Stylommatophora</taxon>
        <taxon>Helicina</taxon>
        <taxon>Helicoidea</taxon>
        <taxon>Geomitridae</taxon>
        <taxon>Candidula</taxon>
    </lineage>
</organism>
<dbReference type="SUPFAM" id="SSF81321">
    <property type="entry name" value="Family A G protein-coupled receptor-like"/>
    <property type="match status" value="1"/>
</dbReference>
<dbReference type="GO" id="GO:0004930">
    <property type="term" value="F:G protein-coupled receptor activity"/>
    <property type="evidence" value="ECO:0007669"/>
    <property type="project" value="InterPro"/>
</dbReference>
<feature type="transmembrane region" description="Helical" evidence="5">
    <location>
        <begin position="91"/>
        <end position="113"/>
    </location>
</feature>
<dbReference type="PANTHER" id="PTHR46641">
    <property type="entry name" value="FMRFAMIDE RECEPTOR-RELATED"/>
    <property type="match status" value="1"/>
</dbReference>
<feature type="transmembrane region" description="Helical" evidence="5">
    <location>
        <begin position="317"/>
        <end position="337"/>
    </location>
</feature>
<evidence type="ECO:0000256" key="4">
    <source>
        <dbReference type="ARBA" id="ARBA00023136"/>
    </source>
</evidence>
<dbReference type="OrthoDB" id="10011262at2759"/>
<dbReference type="PROSITE" id="PS50262">
    <property type="entry name" value="G_PROTEIN_RECEP_F1_2"/>
    <property type="match status" value="1"/>
</dbReference>
<reference evidence="7" key="1">
    <citation type="submission" date="2021-04" db="EMBL/GenBank/DDBJ databases">
        <authorList>
            <consortium name="Molecular Ecology Group"/>
        </authorList>
    </citation>
    <scope>NUCLEOTIDE SEQUENCE</scope>
</reference>
<feature type="transmembrane region" description="Helical" evidence="5">
    <location>
        <begin position="133"/>
        <end position="154"/>
    </location>
</feature>
<feature type="domain" description="G-protein coupled receptors family 1 profile" evidence="6">
    <location>
        <begin position="71"/>
        <end position="330"/>
    </location>
</feature>
<dbReference type="PRINTS" id="PR00237">
    <property type="entry name" value="GPCRRHODOPSN"/>
</dbReference>
<dbReference type="Pfam" id="PF00001">
    <property type="entry name" value="7tm_1"/>
    <property type="match status" value="1"/>
</dbReference>
<keyword evidence="3 5" id="KW-1133">Transmembrane helix</keyword>
<dbReference type="PANTHER" id="PTHR46641:SF2">
    <property type="entry name" value="FMRFAMIDE RECEPTOR"/>
    <property type="match status" value="1"/>
</dbReference>
<comment type="caution">
    <text evidence="7">The sequence shown here is derived from an EMBL/GenBank/DDBJ whole genome shotgun (WGS) entry which is preliminary data.</text>
</comment>
<dbReference type="Gene3D" id="1.20.1070.10">
    <property type="entry name" value="Rhodopsin 7-helix transmembrane proteins"/>
    <property type="match status" value="1"/>
</dbReference>
<evidence type="ECO:0000256" key="3">
    <source>
        <dbReference type="ARBA" id="ARBA00022989"/>
    </source>
</evidence>
<feature type="transmembrane region" description="Helical" evidence="5">
    <location>
        <begin position="175"/>
        <end position="195"/>
    </location>
</feature>
<dbReference type="InterPro" id="IPR017452">
    <property type="entry name" value="GPCR_Rhodpsn_7TM"/>
</dbReference>
<dbReference type="InterPro" id="IPR000276">
    <property type="entry name" value="GPCR_Rhodpsn"/>
</dbReference>
<sequence>MDSNNTEDSTLFPFQTNMTLTTAPSNNQVVLEHSLSCLQNVSEQYKDFYLTAQYVTGLVVYPISCIVGITTNILALAVFQHRDMRTSTNVYLLFLAVSDTIKLFNDLMYFIIVAVSLTNPTLSQMMMSTMYPIAHYIFNMSVCVTSWLTVSVAVERFISVCYASRARELCTIPRARCTCTFVFIFMSVLAVPSALRYEMRTVFDRRFNTSCVLIVPTALGKNAAFIIPYSWILNSSRGIIPVFILIVLNAKIINELRKERVKGKTFSARNRITLMLIVIVFMFLVCITPDAIMSTFFGKGYVEENYLVKGIREITDTLLAVNSASSFFLYVTMSSVFRTTFMKMFCRLQQPLLEQEVRLTAVLPDT</sequence>
<evidence type="ECO:0000313" key="8">
    <source>
        <dbReference type="Proteomes" id="UP000678393"/>
    </source>
</evidence>
<evidence type="ECO:0000259" key="6">
    <source>
        <dbReference type="PROSITE" id="PS50262"/>
    </source>
</evidence>
<evidence type="ECO:0000256" key="2">
    <source>
        <dbReference type="ARBA" id="ARBA00022692"/>
    </source>
</evidence>
<proteinExistence type="predicted"/>
<evidence type="ECO:0000313" key="7">
    <source>
        <dbReference type="EMBL" id="CAG5134233.1"/>
    </source>
</evidence>
<dbReference type="Proteomes" id="UP000678393">
    <property type="component" value="Unassembled WGS sequence"/>
</dbReference>
<evidence type="ECO:0000256" key="5">
    <source>
        <dbReference type="SAM" id="Phobius"/>
    </source>
</evidence>
<comment type="subcellular location">
    <subcellularLocation>
        <location evidence="1">Membrane</location>
    </subcellularLocation>
</comment>
<evidence type="ECO:0000256" key="1">
    <source>
        <dbReference type="ARBA" id="ARBA00004370"/>
    </source>
</evidence>
<dbReference type="GO" id="GO:0016020">
    <property type="term" value="C:membrane"/>
    <property type="evidence" value="ECO:0007669"/>
    <property type="project" value="UniProtKB-SubCell"/>
</dbReference>
<dbReference type="EMBL" id="CAJHNH020006946">
    <property type="protein sequence ID" value="CAG5134233.1"/>
    <property type="molecule type" value="Genomic_DNA"/>
</dbReference>
<feature type="transmembrane region" description="Helical" evidence="5">
    <location>
        <begin position="274"/>
        <end position="297"/>
    </location>
</feature>